<organism evidence="3 4">
    <name type="scientific">Limimaricola cinnabarinus LL-001</name>
    <dbReference type="NCBI Taxonomy" id="1337093"/>
    <lineage>
        <taxon>Bacteria</taxon>
        <taxon>Pseudomonadati</taxon>
        <taxon>Pseudomonadota</taxon>
        <taxon>Alphaproteobacteria</taxon>
        <taxon>Rhodobacterales</taxon>
        <taxon>Paracoccaceae</taxon>
        <taxon>Limimaricola</taxon>
    </lineage>
</organism>
<evidence type="ECO:0000256" key="1">
    <source>
        <dbReference type="ARBA" id="ARBA00022801"/>
    </source>
</evidence>
<proteinExistence type="predicted"/>
<dbReference type="GO" id="GO:0008448">
    <property type="term" value="F:N-acetylglucosamine-6-phosphate deacetylase activity"/>
    <property type="evidence" value="ECO:0007669"/>
    <property type="project" value="TreeGrafter"/>
</dbReference>
<dbReference type="PANTHER" id="PTHR11113:SF14">
    <property type="entry name" value="N-ACETYLGLUCOSAMINE-6-PHOSPHATE DEACETYLASE"/>
    <property type="match status" value="1"/>
</dbReference>
<reference evidence="3" key="1">
    <citation type="journal article" date="2013" name="Genome Announc.">
        <title>Draft Genome Sequence of Loktanella cinnabarina LL-001T, Isolated from Deep-Sea Floor Sediment.</title>
        <authorList>
            <person name="Nishi S."/>
            <person name="Tsubouchi T."/>
            <person name="Takaki Y."/>
            <person name="Koyanagi R."/>
            <person name="Satoh N."/>
            <person name="Maruyama T."/>
            <person name="Hatada Y."/>
        </authorList>
    </citation>
    <scope>NUCLEOTIDE SEQUENCE [LARGE SCALE GENOMIC DNA]</scope>
    <source>
        <strain evidence="3">LL-001</strain>
    </source>
</reference>
<gene>
    <name evidence="3" type="ORF">MBELCI_3405</name>
</gene>
<dbReference type="InterPro" id="IPR011059">
    <property type="entry name" value="Metal-dep_hydrolase_composite"/>
</dbReference>
<dbReference type="eggNOG" id="COG1820">
    <property type="taxonomic scope" value="Bacteria"/>
</dbReference>
<dbReference type="Pfam" id="PF01979">
    <property type="entry name" value="Amidohydro_1"/>
    <property type="match status" value="1"/>
</dbReference>
<name>U3ARK1_9RHOB</name>
<dbReference type="GO" id="GO:0006046">
    <property type="term" value="P:N-acetylglucosamine catabolic process"/>
    <property type="evidence" value="ECO:0007669"/>
    <property type="project" value="TreeGrafter"/>
</dbReference>
<dbReference type="AlphaFoldDB" id="U3ARK1"/>
<evidence type="ECO:0000313" key="3">
    <source>
        <dbReference type="EMBL" id="GAD57353.1"/>
    </source>
</evidence>
<protein>
    <submittedName>
        <fullName evidence="3">N-acetylglucosamine-6-phosphate deacetylase</fullName>
    </submittedName>
</protein>
<dbReference type="InterPro" id="IPR006680">
    <property type="entry name" value="Amidohydro-rel"/>
</dbReference>
<feature type="domain" description="Amidohydrolase-related" evidence="2">
    <location>
        <begin position="5"/>
        <end position="64"/>
    </location>
</feature>
<dbReference type="PANTHER" id="PTHR11113">
    <property type="entry name" value="N-ACETYLGLUCOSAMINE-6-PHOSPHATE DEACETYLASE"/>
    <property type="match status" value="1"/>
</dbReference>
<dbReference type="Proteomes" id="UP000016566">
    <property type="component" value="Unassembled WGS sequence"/>
</dbReference>
<evidence type="ECO:0000313" key="4">
    <source>
        <dbReference type="Proteomes" id="UP000016566"/>
    </source>
</evidence>
<dbReference type="STRING" id="1337093.MBELCI_3405"/>
<dbReference type="EMBL" id="BATB01000080">
    <property type="protein sequence ID" value="GAD57353.1"/>
    <property type="molecule type" value="Genomic_DNA"/>
</dbReference>
<dbReference type="Gene3D" id="3.20.20.140">
    <property type="entry name" value="Metal-dependent hydrolases"/>
    <property type="match status" value="1"/>
</dbReference>
<dbReference type="Gene3D" id="2.30.40.10">
    <property type="entry name" value="Urease, subunit C, domain 1"/>
    <property type="match status" value="1"/>
</dbReference>
<evidence type="ECO:0000259" key="2">
    <source>
        <dbReference type="Pfam" id="PF01979"/>
    </source>
</evidence>
<keyword evidence="4" id="KW-1185">Reference proteome</keyword>
<accession>U3ARK1</accession>
<dbReference type="SUPFAM" id="SSF51338">
    <property type="entry name" value="Composite domain of metallo-dependent hydrolases"/>
    <property type="match status" value="1"/>
</dbReference>
<comment type="caution">
    <text evidence="3">The sequence shown here is derived from an EMBL/GenBank/DDBJ whole genome shotgun (WGS) entry which is preliminary data.</text>
</comment>
<sequence>MDEAVRNMIVMGGATRAEALRMASTTPAAALGLGHKLGRVAPGFHASLTLLDDDLQVLGVVVDGATFLKDID</sequence>
<keyword evidence="1" id="KW-0378">Hydrolase</keyword>